<evidence type="ECO:0000313" key="1">
    <source>
        <dbReference type="EMBL" id="MPC72948.1"/>
    </source>
</evidence>
<keyword evidence="2" id="KW-1185">Reference proteome</keyword>
<organism evidence="1 2">
    <name type="scientific">Portunus trituberculatus</name>
    <name type="common">Swimming crab</name>
    <name type="synonym">Neptunus trituberculatus</name>
    <dbReference type="NCBI Taxonomy" id="210409"/>
    <lineage>
        <taxon>Eukaryota</taxon>
        <taxon>Metazoa</taxon>
        <taxon>Ecdysozoa</taxon>
        <taxon>Arthropoda</taxon>
        <taxon>Crustacea</taxon>
        <taxon>Multicrustacea</taxon>
        <taxon>Malacostraca</taxon>
        <taxon>Eumalacostraca</taxon>
        <taxon>Eucarida</taxon>
        <taxon>Decapoda</taxon>
        <taxon>Pleocyemata</taxon>
        <taxon>Brachyura</taxon>
        <taxon>Eubrachyura</taxon>
        <taxon>Portunoidea</taxon>
        <taxon>Portunidae</taxon>
        <taxon>Portuninae</taxon>
        <taxon>Portunus</taxon>
    </lineage>
</organism>
<accession>A0A5B7HW75</accession>
<dbReference type="Proteomes" id="UP000324222">
    <property type="component" value="Unassembled WGS sequence"/>
</dbReference>
<sequence>MASKARLRSEKDEGDTAGVRCCEPRHWSRASVGRRGGSREWEGGRVGCAVFWRPR</sequence>
<reference evidence="1 2" key="1">
    <citation type="submission" date="2019-05" db="EMBL/GenBank/DDBJ databases">
        <title>Another draft genome of Portunus trituberculatus and its Hox gene families provides insights of decapod evolution.</title>
        <authorList>
            <person name="Jeong J.-H."/>
            <person name="Song I."/>
            <person name="Kim S."/>
            <person name="Choi T."/>
            <person name="Kim D."/>
            <person name="Ryu S."/>
            <person name="Kim W."/>
        </authorList>
    </citation>
    <scope>NUCLEOTIDE SEQUENCE [LARGE SCALE GENOMIC DNA]</scope>
    <source>
        <tissue evidence="1">Muscle</tissue>
    </source>
</reference>
<evidence type="ECO:0000313" key="2">
    <source>
        <dbReference type="Proteomes" id="UP000324222"/>
    </source>
</evidence>
<name>A0A5B7HW75_PORTR</name>
<comment type="caution">
    <text evidence="1">The sequence shown here is derived from an EMBL/GenBank/DDBJ whole genome shotgun (WGS) entry which is preliminary data.</text>
</comment>
<proteinExistence type="predicted"/>
<dbReference type="AlphaFoldDB" id="A0A5B7HW75"/>
<dbReference type="EMBL" id="VSRR010035744">
    <property type="protein sequence ID" value="MPC72948.1"/>
    <property type="molecule type" value="Genomic_DNA"/>
</dbReference>
<gene>
    <name evidence="1" type="ORF">E2C01_067262</name>
</gene>
<protein>
    <submittedName>
        <fullName evidence="1">Uncharacterized protein</fullName>
    </submittedName>
</protein>